<feature type="region of interest" description="Disordered" evidence="1">
    <location>
        <begin position="263"/>
        <end position="356"/>
    </location>
</feature>
<feature type="region of interest" description="Disordered" evidence="1">
    <location>
        <begin position="188"/>
        <end position="213"/>
    </location>
</feature>
<dbReference type="Pfam" id="PF26087">
    <property type="entry name" value="DUF8032"/>
    <property type="match status" value="1"/>
</dbReference>
<dbReference type="GeneID" id="31003580"/>
<feature type="region of interest" description="Disordered" evidence="1">
    <location>
        <begin position="473"/>
        <end position="576"/>
    </location>
</feature>
<dbReference type="AlphaFoldDB" id="A0A225B5G0"/>
<feature type="compositionally biased region" description="Polar residues" evidence="1">
    <location>
        <begin position="195"/>
        <end position="209"/>
    </location>
</feature>
<feature type="compositionally biased region" description="Polar residues" evidence="1">
    <location>
        <begin position="43"/>
        <end position="57"/>
    </location>
</feature>
<feature type="region of interest" description="Disordered" evidence="1">
    <location>
        <begin position="753"/>
        <end position="772"/>
    </location>
</feature>
<sequence>MTAVVQPDLGPPPAHKYKDDPTDDPIERMISTEQRPGIPLFGASSSGALENTVQGPTYTLRHLGSNHSQHTQSLQQHSRPGGLLHQHHQRPESPHQHSTAPLPPGPYSAAPGLNGVPLQHPPAPSYPAPAQDPGYYASASNPYPATTTPAQYPSSDKHKTGWMSHGSSQFGKEIDYLMAATSQMPRPYPPIYHHTPQSNSPASVASSQTHDQHGRNIYAQSPQIPSQMYGYQPYSPINPVHPAYNPQPPVPQHSLTTQSLMMPPQTAPIQHPSSSTHQPPIANAPISNSSPRAKVESIPPQHTPVQTQRPPMPPPTLTSPSTTIPPLSANNVHVSQSTSANPTSAAPGPIPATTPQLVRQDSNGVQWIAFEYSRDRVKMEYTIRCDVESVNVEALPQDFKTENCVYPRACCSKDQYRGNRLTYETECNAVGWALAQLNPPLRGKRGLIQRAVDSWRNSNQDPRLRSRRVRRMAKMTRRQASHPPSHQLGTSAPVPHLLTQSPAALVPGTRPNAPLPLAAPLQHHSQHRDGQAGNEEISGSTDYSNGAHRPPYVNPSAKPPISGGHETAPDFRPGSVFHGGLPYPVAAQTSGGLGAPSMPPPLQGSGFDSLGRHTVATTSDNRHEADDSYETEGATRNPGDKLLFGGLPVGKRRKFILIDDNQRGGRARVKVTLDRVNMNEIPDSYRLSNAVFPRAYYPVQMKGSPGHTVPSNRYLENVNEDDDDDDEDDEEDIDDVDDYDNGQDPITIGRTVVPFTTDGIPAPVPQLSRRRHRKDKVMNDIGYRMSWSQSRVFAARPLFLQRSLDAYRNKMRGSMLTIGQEALSIASHFETRIGKRKFNARKRRKKNDSNKSAFLREVEEVEA</sequence>
<dbReference type="STRING" id="1441469.A0A225B5G0"/>
<evidence type="ECO:0000313" key="4">
    <source>
        <dbReference type="Proteomes" id="UP000214365"/>
    </source>
</evidence>
<feature type="compositionally biased region" description="Low complexity" evidence="1">
    <location>
        <begin position="142"/>
        <end position="153"/>
    </location>
</feature>
<feature type="region of interest" description="Disordered" evidence="1">
    <location>
        <begin position="838"/>
        <end position="863"/>
    </location>
</feature>
<comment type="caution">
    <text evidence="3">The sequence shown here is derived from an EMBL/GenBank/DDBJ whole genome shotgun (WGS) entry which is preliminary data.</text>
</comment>
<feature type="compositionally biased region" description="Acidic residues" evidence="1">
    <location>
        <begin position="718"/>
        <end position="741"/>
    </location>
</feature>
<feature type="region of interest" description="Disordered" evidence="1">
    <location>
        <begin position="700"/>
        <end position="746"/>
    </location>
</feature>
<feature type="compositionally biased region" description="Polar residues" evidence="1">
    <location>
        <begin position="267"/>
        <end position="278"/>
    </location>
</feature>
<dbReference type="OrthoDB" id="5599902at2759"/>
<gene>
    <name evidence="3" type="ORF">UA08_03825</name>
</gene>
<organism evidence="3 4">
    <name type="scientific">Talaromyces atroroseus</name>
    <dbReference type="NCBI Taxonomy" id="1441469"/>
    <lineage>
        <taxon>Eukaryota</taxon>
        <taxon>Fungi</taxon>
        <taxon>Dikarya</taxon>
        <taxon>Ascomycota</taxon>
        <taxon>Pezizomycotina</taxon>
        <taxon>Eurotiomycetes</taxon>
        <taxon>Eurotiomycetidae</taxon>
        <taxon>Eurotiales</taxon>
        <taxon>Trichocomaceae</taxon>
        <taxon>Talaromyces</taxon>
        <taxon>Talaromyces sect. Trachyspermi</taxon>
    </lineage>
</organism>
<feature type="compositionally biased region" description="Polar residues" evidence="1">
    <location>
        <begin position="328"/>
        <end position="344"/>
    </location>
</feature>
<dbReference type="RefSeq" id="XP_020121278.1">
    <property type="nucleotide sequence ID" value="XM_020266168.1"/>
</dbReference>
<dbReference type="Proteomes" id="UP000214365">
    <property type="component" value="Unassembled WGS sequence"/>
</dbReference>
<feature type="region of interest" description="Disordered" evidence="1">
    <location>
        <begin position="1"/>
        <end position="165"/>
    </location>
</feature>
<name>A0A225B5G0_TALAT</name>
<evidence type="ECO:0000256" key="1">
    <source>
        <dbReference type="SAM" id="MobiDB-lite"/>
    </source>
</evidence>
<proteinExistence type="predicted"/>
<feature type="compositionally biased region" description="Basic and acidic residues" evidence="1">
    <location>
        <begin position="854"/>
        <end position="863"/>
    </location>
</feature>
<dbReference type="PANTHER" id="PTHR22949">
    <property type="entry name" value="WHITE COLLAR 2 PROTEIN WC2"/>
    <property type="match status" value="1"/>
</dbReference>
<feature type="region of interest" description="Disordered" evidence="1">
    <location>
        <begin position="588"/>
        <end position="642"/>
    </location>
</feature>
<accession>A0A225B5G0</accession>
<dbReference type="PANTHER" id="PTHR22949:SF0">
    <property type="entry name" value="RE27538P"/>
    <property type="match status" value="1"/>
</dbReference>
<dbReference type="EMBL" id="LFMY01000004">
    <property type="protein sequence ID" value="OKL61157.1"/>
    <property type="molecule type" value="Genomic_DNA"/>
</dbReference>
<protein>
    <recommendedName>
        <fullName evidence="2">DUF8032 domain-containing protein</fullName>
    </recommendedName>
</protein>
<reference evidence="3 4" key="1">
    <citation type="submission" date="2015-06" db="EMBL/GenBank/DDBJ databases">
        <title>Talaromyces atroroseus IBT 11181 draft genome.</title>
        <authorList>
            <person name="Rasmussen K.B."/>
            <person name="Rasmussen S."/>
            <person name="Petersen B."/>
            <person name="Sicheritz-Ponten T."/>
            <person name="Mortensen U.H."/>
            <person name="Thrane U."/>
        </authorList>
    </citation>
    <scope>NUCLEOTIDE SEQUENCE [LARGE SCALE GENOMIC DNA]</scope>
    <source>
        <strain evidence="3 4">IBT 11181</strain>
    </source>
</reference>
<feature type="domain" description="DUF8032" evidence="2">
    <location>
        <begin position="365"/>
        <end position="459"/>
    </location>
</feature>
<evidence type="ECO:0000313" key="3">
    <source>
        <dbReference type="EMBL" id="OKL61157.1"/>
    </source>
</evidence>
<evidence type="ECO:0000259" key="2">
    <source>
        <dbReference type="Pfam" id="PF26087"/>
    </source>
</evidence>
<keyword evidence="4" id="KW-1185">Reference proteome</keyword>
<feature type="compositionally biased region" description="Low complexity" evidence="1">
    <location>
        <begin position="65"/>
        <end position="78"/>
    </location>
</feature>
<dbReference type="InterPro" id="IPR058345">
    <property type="entry name" value="DUF8032"/>
</dbReference>